<keyword evidence="4" id="KW-1185">Reference proteome</keyword>
<dbReference type="Proteomes" id="UP001180020">
    <property type="component" value="Unassembled WGS sequence"/>
</dbReference>
<dbReference type="Gene3D" id="3.80.10.10">
    <property type="entry name" value="Ribonuclease Inhibitor"/>
    <property type="match status" value="2"/>
</dbReference>
<dbReference type="SUPFAM" id="SSF52058">
    <property type="entry name" value="L domain-like"/>
    <property type="match status" value="1"/>
</dbReference>
<reference evidence="3" key="1">
    <citation type="journal article" date="2023" name="Nat. Commun.">
        <title>Diploid and tetraploid genomes of Acorus and the evolution of monocots.</title>
        <authorList>
            <person name="Ma L."/>
            <person name="Liu K.W."/>
            <person name="Li Z."/>
            <person name="Hsiao Y.Y."/>
            <person name="Qi Y."/>
            <person name="Fu T."/>
            <person name="Tang G.D."/>
            <person name="Zhang D."/>
            <person name="Sun W.H."/>
            <person name="Liu D.K."/>
            <person name="Li Y."/>
            <person name="Chen G.Z."/>
            <person name="Liu X.D."/>
            <person name="Liao X.Y."/>
            <person name="Jiang Y.T."/>
            <person name="Yu X."/>
            <person name="Hao Y."/>
            <person name="Huang J."/>
            <person name="Zhao X.W."/>
            <person name="Ke S."/>
            <person name="Chen Y.Y."/>
            <person name="Wu W.L."/>
            <person name="Hsu J.L."/>
            <person name="Lin Y.F."/>
            <person name="Huang M.D."/>
            <person name="Li C.Y."/>
            <person name="Huang L."/>
            <person name="Wang Z.W."/>
            <person name="Zhao X."/>
            <person name="Zhong W.Y."/>
            <person name="Peng D.H."/>
            <person name="Ahmad S."/>
            <person name="Lan S."/>
            <person name="Zhang J.S."/>
            <person name="Tsai W.C."/>
            <person name="Van de Peer Y."/>
            <person name="Liu Z.J."/>
        </authorList>
    </citation>
    <scope>NUCLEOTIDE SEQUENCE</scope>
    <source>
        <strain evidence="3">CP</strain>
    </source>
</reference>
<organism evidence="3 4">
    <name type="scientific">Acorus calamus</name>
    <name type="common">Sweet flag</name>
    <dbReference type="NCBI Taxonomy" id="4465"/>
    <lineage>
        <taxon>Eukaryota</taxon>
        <taxon>Viridiplantae</taxon>
        <taxon>Streptophyta</taxon>
        <taxon>Embryophyta</taxon>
        <taxon>Tracheophyta</taxon>
        <taxon>Spermatophyta</taxon>
        <taxon>Magnoliopsida</taxon>
        <taxon>Liliopsida</taxon>
        <taxon>Acoraceae</taxon>
        <taxon>Acorus</taxon>
    </lineage>
</organism>
<feature type="domain" description="Disease resistance R13L4/SHOC-2-like LRR" evidence="2">
    <location>
        <begin position="57"/>
        <end position="375"/>
    </location>
</feature>
<evidence type="ECO:0000313" key="3">
    <source>
        <dbReference type="EMBL" id="KAK1319268.1"/>
    </source>
</evidence>
<proteinExistence type="predicted"/>
<dbReference type="AlphaFoldDB" id="A0AAV9F4M7"/>
<evidence type="ECO:0000259" key="2">
    <source>
        <dbReference type="Pfam" id="PF23598"/>
    </source>
</evidence>
<accession>A0AAV9F4M7</accession>
<gene>
    <name evidence="3" type="primary">RPS5</name>
    <name evidence="3" type="ORF">QJS10_CPB04g01822</name>
</gene>
<evidence type="ECO:0000313" key="4">
    <source>
        <dbReference type="Proteomes" id="UP001180020"/>
    </source>
</evidence>
<dbReference type="PANTHER" id="PTHR47186:SF14">
    <property type="entry name" value="PROTEIN KINASE DOMAIN-CONTAINING PROTEIN"/>
    <property type="match status" value="1"/>
</dbReference>
<comment type="caution">
    <text evidence="3">The sequence shown here is derived from an EMBL/GenBank/DDBJ whole genome shotgun (WGS) entry which is preliminary data.</text>
</comment>
<dbReference type="Pfam" id="PF23598">
    <property type="entry name" value="LRR_14"/>
    <property type="match status" value="1"/>
</dbReference>
<keyword evidence="1" id="KW-0677">Repeat</keyword>
<dbReference type="EMBL" id="JAUJYO010000004">
    <property type="protein sequence ID" value="KAK1319268.1"/>
    <property type="molecule type" value="Genomic_DNA"/>
</dbReference>
<dbReference type="PANTHER" id="PTHR47186">
    <property type="entry name" value="LEUCINE-RICH REPEAT-CONTAINING PROTEIN 57"/>
    <property type="match status" value="1"/>
</dbReference>
<reference evidence="3" key="2">
    <citation type="submission" date="2023-06" db="EMBL/GenBank/DDBJ databases">
        <authorList>
            <person name="Ma L."/>
            <person name="Liu K.-W."/>
            <person name="Li Z."/>
            <person name="Hsiao Y.-Y."/>
            <person name="Qi Y."/>
            <person name="Fu T."/>
            <person name="Tang G."/>
            <person name="Zhang D."/>
            <person name="Sun W.-H."/>
            <person name="Liu D.-K."/>
            <person name="Li Y."/>
            <person name="Chen G.-Z."/>
            <person name="Liu X.-D."/>
            <person name="Liao X.-Y."/>
            <person name="Jiang Y.-T."/>
            <person name="Yu X."/>
            <person name="Hao Y."/>
            <person name="Huang J."/>
            <person name="Zhao X.-W."/>
            <person name="Ke S."/>
            <person name="Chen Y.-Y."/>
            <person name="Wu W.-L."/>
            <person name="Hsu J.-L."/>
            <person name="Lin Y.-F."/>
            <person name="Huang M.-D."/>
            <person name="Li C.-Y."/>
            <person name="Huang L."/>
            <person name="Wang Z.-W."/>
            <person name="Zhao X."/>
            <person name="Zhong W.-Y."/>
            <person name="Peng D.-H."/>
            <person name="Ahmad S."/>
            <person name="Lan S."/>
            <person name="Zhang J.-S."/>
            <person name="Tsai W.-C."/>
            <person name="Van De Peer Y."/>
            <person name="Liu Z.-J."/>
        </authorList>
    </citation>
    <scope>NUCLEOTIDE SEQUENCE</scope>
    <source>
        <strain evidence="3">CP</strain>
        <tissue evidence="3">Leaves</tissue>
    </source>
</reference>
<protein>
    <submittedName>
        <fullName evidence="3">Disease resistance protein RPS5</fullName>
    </submittedName>
</protein>
<evidence type="ECO:0000256" key="1">
    <source>
        <dbReference type="ARBA" id="ARBA00022737"/>
    </source>
</evidence>
<sequence length="400" mass="46083">MFLTRAGAKFEEPPKEQTEWKRANFQCRLPESVDCPILSTLFLQHNFQLRAIPDSFLEGMPALRVLDLSMTSIKQLPPSLCRLKNLRGLYLRKCSLLVTLPPEIGSLESLEVLVVTGIRYLPKEIGELGRLRHLRVSFSRERDGGMEHEVQRMIPDEGISRLTHLEDLSIEIDMEDERWNEIVEAVMEEIGALKELYRLDFCFSSVEHLKHFINISRPWNRGLLKLFRFRTLSKLLSLEELRIAGSSNTLNIWEFNLSLTPPLLGNLRRLILQDCSKLKYVFPRGALPHVPNLDLVSVSDCKDVEQIIVGEVTNNTLKNLSVISLEGLDKPDCICEGVISWPSLKIIYIDGCVKLRRLPFGTDSAPSLETIYCKKEWWDSLEWEDDATRNRFQSFFTPLR</sequence>
<dbReference type="InterPro" id="IPR055414">
    <property type="entry name" value="LRR_R13L4/SHOC2-like"/>
</dbReference>
<dbReference type="InterPro" id="IPR032675">
    <property type="entry name" value="LRR_dom_sf"/>
</dbReference>
<name>A0AAV9F4M7_ACOCL</name>